<keyword evidence="2" id="KW-1185">Reference proteome</keyword>
<reference evidence="1 2" key="1">
    <citation type="submission" date="2017-04" db="EMBL/GenBank/DDBJ databases">
        <title>Genome Sequence of the Model Brown-Rot Fungus Postia placenta SB12.</title>
        <authorList>
            <consortium name="DOE Joint Genome Institute"/>
            <person name="Gaskell J."/>
            <person name="Kersten P."/>
            <person name="Larrondo L.F."/>
            <person name="Canessa P."/>
            <person name="Martinez D."/>
            <person name="Hibbett D."/>
            <person name="Schmoll M."/>
            <person name="Kubicek C.P."/>
            <person name="Martinez A.T."/>
            <person name="Yadav J."/>
            <person name="Master E."/>
            <person name="Magnuson J.K."/>
            <person name="James T."/>
            <person name="Yaver D."/>
            <person name="Berka R."/>
            <person name="Labutti K."/>
            <person name="Lipzen A."/>
            <person name="Aerts A."/>
            <person name="Barry K."/>
            <person name="Henrissat B."/>
            <person name="Blanchette R."/>
            <person name="Grigoriev I."/>
            <person name="Cullen D."/>
        </authorList>
    </citation>
    <scope>NUCLEOTIDE SEQUENCE [LARGE SCALE GENOMIC DNA]</scope>
    <source>
        <strain evidence="1 2">MAD-698-R-SB12</strain>
    </source>
</reference>
<dbReference type="GeneID" id="36324681"/>
<dbReference type="Proteomes" id="UP000194127">
    <property type="component" value="Unassembled WGS sequence"/>
</dbReference>
<evidence type="ECO:0000313" key="1">
    <source>
        <dbReference type="EMBL" id="OSX58637.1"/>
    </source>
</evidence>
<organism evidence="1 2">
    <name type="scientific">Postia placenta MAD-698-R-SB12</name>
    <dbReference type="NCBI Taxonomy" id="670580"/>
    <lineage>
        <taxon>Eukaryota</taxon>
        <taxon>Fungi</taxon>
        <taxon>Dikarya</taxon>
        <taxon>Basidiomycota</taxon>
        <taxon>Agaricomycotina</taxon>
        <taxon>Agaricomycetes</taxon>
        <taxon>Polyporales</taxon>
        <taxon>Adustoporiaceae</taxon>
        <taxon>Rhodonia</taxon>
    </lineage>
</organism>
<dbReference type="RefSeq" id="XP_024335431.1">
    <property type="nucleotide sequence ID" value="XM_024479731.1"/>
</dbReference>
<dbReference type="OrthoDB" id="1844152at2759"/>
<sequence length="181" mass="20217">MDRWVVVVSGADMNEELCKVLDTHASFQAAADDFIQMKYTVAPEIGDHPIEAFVISGPLTCRLSLIFLDVVDEIRTAFPEIMPSPPLPGGRNGDYLKTIVEFAFSVAKSSTILSLVPGVFKPDHRYFVVKLMIPLIQERLAKLQGADNDQFDKSYDYLTWLIEEAQKSKSNPNLVLEAILV</sequence>
<evidence type="ECO:0000313" key="2">
    <source>
        <dbReference type="Proteomes" id="UP000194127"/>
    </source>
</evidence>
<gene>
    <name evidence="1" type="ORF">POSPLADRAFT_1049374</name>
</gene>
<proteinExistence type="predicted"/>
<protein>
    <submittedName>
        <fullName evidence="1">Uncharacterized protein</fullName>
    </submittedName>
</protein>
<accession>A0A1X6MQG4</accession>
<name>A0A1X6MQG4_9APHY</name>
<dbReference type="EMBL" id="KZ110604">
    <property type="protein sequence ID" value="OSX58637.1"/>
    <property type="molecule type" value="Genomic_DNA"/>
</dbReference>
<dbReference type="STRING" id="670580.A0A1X6MQG4"/>
<dbReference type="AlphaFoldDB" id="A0A1X6MQG4"/>